<dbReference type="AlphaFoldDB" id="A0A8D8KEC4"/>
<evidence type="ECO:0000256" key="1">
    <source>
        <dbReference type="SAM" id="MobiDB-lite"/>
    </source>
</evidence>
<organism evidence="2">
    <name type="scientific">Culex pipiens</name>
    <name type="common">House mosquito</name>
    <dbReference type="NCBI Taxonomy" id="7175"/>
    <lineage>
        <taxon>Eukaryota</taxon>
        <taxon>Metazoa</taxon>
        <taxon>Ecdysozoa</taxon>
        <taxon>Arthropoda</taxon>
        <taxon>Hexapoda</taxon>
        <taxon>Insecta</taxon>
        <taxon>Pterygota</taxon>
        <taxon>Neoptera</taxon>
        <taxon>Endopterygota</taxon>
        <taxon>Diptera</taxon>
        <taxon>Nematocera</taxon>
        <taxon>Culicoidea</taxon>
        <taxon>Culicidae</taxon>
        <taxon>Culicinae</taxon>
        <taxon>Culicini</taxon>
        <taxon>Culex</taxon>
        <taxon>Culex</taxon>
    </lineage>
</organism>
<reference evidence="2" key="1">
    <citation type="submission" date="2021-05" db="EMBL/GenBank/DDBJ databases">
        <authorList>
            <person name="Alioto T."/>
            <person name="Alioto T."/>
            <person name="Gomez Garrido J."/>
        </authorList>
    </citation>
    <scope>NUCLEOTIDE SEQUENCE</scope>
</reference>
<feature type="region of interest" description="Disordered" evidence="1">
    <location>
        <begin position="31"/>
        <end position="62"/>
    </location>
</feature>
<evidence type="ECO:0000313" key="2">
    <source>
        <dbReference type="EMBL" id="CAG6587358.1"/>
    </source>
</evidence>
<proteinExistence type="predicted"/>
<name>A0A8D8KEC4_CULPI</name>
<sequence length="150" mass="16382">MAKGDGSQGDDSAWPFDGWLPCGKLCSVLSRSREAPDPSRPVGISREAQGCRTAEENPDVGSCNRNCLQTAQPAVDTSVLWPAGLVAGGEDQTGHPEEVFRRRHKPRRHTKLHSSMQRTESNVGQVMKRKTIISIDSIFPIPVVRAHSTP</sequence>
<dbReference type="EMBL" id="HBUE01213157">
    <property type="protein sequence ID" value="CAG6535373.1"/>
    <property type="molecule type" value="Transcribed_RNA"/>
</dbReference>
<accession>A0A8D8KEC4</accession>
<dbReference type="EMBL" id="HBUE01319661">
    <property type="protein sequence ID" value="CAG6587358.1"/>
    <property type="molecule type" value="Transcribed_RNA"/>
</dbReference>
<protein>
    <submittedName>
        <fullName evidence="2">(northern house mosquito) hypothetical protein</fullName>
    </submittedName>
</protein>